<dbReference type="RefSeq" id="WP_329076968.1">
    <property type="nucleotide sequence ID" value="NZ_CP109495.1"/>
</dbReference>
<organism evidence="2 3">
    <name type="scientific">Streptomyces niveus</name>
    <name type="common">Streptomyces spheroides</name>
    <dbReference type="NCBI Taxonomy" id="193462"/>
    <lineage>
        <taxon>Bacteria</taxon>
        <taxon>Bacillati</taxon>
        <taxon>Actinomycetota</taxon>
        <taxon>Actinomycetes</taxon>
        <taxon>Kitasatosporales</taxon>
        <taxon>Streptomycetaceae</taxon>
        <taxon>Streptomyces</taxon>
    </lineage>
</organism>
<reference evidence="2" key="1">
    <citation type="submission" date="2022-10" db="EMBL/GenBank/DDBJ databases">
        <title>The complete genomes of actinobacterial strains from the NBC collection.</title>
        <authorList>
            <person name="Joergensen T.S."/>
            <person name="Alvarez Arevalo M."/>
            <person name="Sterndorff E.B."/>
            <person name="Faurdal D."/>
            <person name="Vuksanovic O."/>
            <person name="Mourched A.-S."/>
            <person name="Charusanti P."/>
            <person name="Shaw S."/>
            <person name="Blin K."/>
            <person name="Weber T."/>
        </authorList>
    </citation>
    <scope>NUCLEOTIDE SEQUENCE</scope>
    <source>
        <strain evidence="2">NBC_01432</strain>
    </source>
</reference>
<name>A0ABZ2A3V2_STRNV</name>
<sequence length="154" mass="15701">MRGVTNSGEAVSYSQGWQDVFTLSDLPTPTGDPGTGMALASVDTGGAGGGTGSLKHSAGPWTSASGTAGSLRTSTEKSRGRLRPAHEGVAAGAVGFSAVQALTEVLESWEKRLVSVRGECGYLDGALGKVAKEMGETDGKVEKSVRSVDSGERR</sequence>
<proteinExistence type="predicted"/>
<gene>
    <name evidence="2" type="ORF">OG442_18465</name>
</gene>
<evidence type="ECO:0000313" key="2">
    <source>
        <dbReference type="EMBL" id="WUX53367.1"/>
    </source>
</evidence>
<feature type="region of interest" description="Disordered" evidence="1">
    <location>
        <begin position="134"/>
        <end position="154"/>
    </location>
</feature>
<feature type="compositionally biased region" description="Polar residues" evidence="1">
    <location>
        <begin position="60"/>
        <end position="73"/>
    </location>
</feature>
<protein>
    <submittedName>
        <fullName evidence="2">Uncharacterized protein</fullName>
    </submittedName>
</protein>
<dbReference type="Proteomes" id="UP001432209">
    <property type="component" value="Chromosome"/>
</dbReference>
<accession>A0ABZ2A3V2</accession>
<evidence type="ECO:0000256" key="1">
    <source>
        <dbReference type="SAM" id="MobiDB-lite"/>
    </source>
</evidence>
<evidence type="ECO:0000313" key="3">
    <source>
        <dbReference type="Proteomes" id="UP001432209"/>
    </source>
</evidence>
<feature type="region of interest" description="Disordered" evidence="1">
    <location>
        <begin position="22"/>
        <end position="83"/>
    </location>
</feature>
<dbReference type="EMBL" id="CP109495">
    <property type="protein sequence ID" value="WUX53367.1"/>
    <property type="molecule type" value="Genomic_DNA"/>
</dbReference>
<keyword evidence="3" id="KW-1185">Reference proteome</keyword>